<dbReference type="GO" id="GO:0003723">
    <property type="term" value="F:RNA binding"/>
    <property type="evidence" value="ECO:0007669"/>
    <property type="project" value="TreeGrafter"/>
</dbReference>
<dbReference type="AlphaFoldDB" id="A0A1H5F7G9"/>
<dbReference type="Proteomes" id="UP000199220">
    <property type="component" value="Unassembled WGS sequence"/>
</dbReference>
<accession>A0A1H5F7G9</accession>
<dbReference type="PROSITE" id="PS01136">
    <property type="entry name" value="UPF0034"/>
    <property type="match status" value="1"/>
</dbReference>
<dbReference type="Pfam" id="PF01207">
    <property type="entry name" value="Dus"/>
    <property type="match status" value="1"/>
</dbReference>
<sequence>MLQIGPIAVGTPVVLAPMAGVTNAPFRRLCREAGAAGLPADRATEVAASPAPAGLYVAEMVTSRALVERTPESMRIISHDAGEGVRSVQLYGVDPATVRAAVRMLVTEERADHIDLNFGCPVPKVTRKGGGAVLPWKSELFSAIVSGACEEAAGSGIPVTVKMRMGIDADHLTYLDAGLRAQDAGVASVALHARTAADYYSGTAHWDSIARLKETVTDVPVLGNGDIWSAEDALAMVAHTGCDGVVVGRGCQGRPWLFTDLVAAFAGSDVRVRPGLGEVTAVIRRHAELMVDHFGNELKALRELRKHMSWYLKGYVVGGQARAALGLVSTLAELDERLGALELDQAYPGEGAEGPRGRAGSAKVPHVPSGWLDSRDIDDELRAMLEQAESSVSGG</sequence>
<dbReference type="InterPro" id="IPR018517">
    <property type="entry name" value="tRNA_hU_synthase_CS"/>
</dbReference>
<keyword evidence="2" id="KW-0285">Flavoprotein</keyword>
<dbReference type="GO" id="GO:0050660">
    <property type="term" value="F:flavin adenine dinucleotide binding"/>
    <property type="evidence" value="ECO:0007669"/>
    <property type="project" value="InterPro"/>
</dbReference>
<evidence type="ECO:0000256" key="6">
    <source>
        <dbReference type="ARBA" id="ARBA00023002"/>
    </source>
</evidence>
<keyword evidence="10" id="KW-1185">Reference proteome</keyword>
<feature type="region of interest" description="Disordered" evidence="7">
    <location>
        <begin position="349"/>
        <end position="374"/>
    </location>
</feature>
<dbReference type="InterPro" id="IPR004652">
    <property type="entry name" value="DusB-like"/>
</dbReference>
<dbReference type="EMBL" id="FNTX01000001">
    <property type="protein sequence ID" value="SED99365.1"/>
    <property type="molecule type" value="Genomic_DNA"/>
</dbReference>
<keyword evidence="4" id="KW-0819">tRNA processing</keyword>
<dbReference type="InterPro" id="IPR035587">
    <property type="entry name" value="DUS-like_FMN-bd"/>
</dbReference>
<dbReference type="Gene3D" id="1.10.1200.80">
    <property type="entry name" value="Putative flavin oxidoreducatase, domain 2"/>
    <property type="match status" value="1"/>
</dbReference>
<name>A0A1H5F7G9_9MICO</name>
<evidence type="ECO:0000313" key="9">
    <source>
        <dbReference type="EMBL" id="SED99365.1"/>
    </source>
</evidence>
<comment type="cofactor">
    <cofactor evidence="1">
        <name>FMN</name>
        <dbReference type="ChEBI" id="CHEBI:58210"/>
    </cofactor>
</comment>
<reference evidence="10" key="1">
    <citation type="submission" date="2016-10" db="EMBL/GenBank/DDBJ databases">
        <authorList>
            <person name="Varghese N."/>
            <person name="Submissions S."/>
        </authorList>
    </citation>
    <scope>NUCLEOTIDE SEQUENCE [LARGE SCALE GENOMIC DNA]</scope>
    <source>
        <strain evidence="10">DSM 21368</strain>
    </source>
</reference>
<evidence type="ECO:0000256" key="5">
    <source>
        <dbReference type="ARBA" id="ARBA00022857"/>
    </source>
</evidence>
<dbReference type="STRING" id="648782.SAMN04488554_1255"/>
<evidence type="ECO:0000256" key="1">
    <source>
        <dbReference type="ARBA" id="ARBA00001917"/>
    </source>
</evidence>
<dbReference type="SUPFAM" id="SSF51395">
    <property type="entry name" value="FMN-linked oxidoreductases"/>
    <property type="match status" value="1"/>
</dbReference>
<keyword evidence="3" id="KW-0288">FMN</keyword>
<dbReference type="CDD" id="cd02801">
    <property type="entry name" value="DUS_like_FMN"/>
    <property type="match status" value="1"/>
</dbReference>
<protein>
    <submittedName>
        <fullName evidence="9">Putative TIM-barrel protein, nifR3 family</fullName>
    </submittedName>
</protein>
<feature type="domain" description="DUS-like FMN-binding" evidence="8">
    <location>
        <begin position="15"/>
        <end position="337"/>
    </location>
</feature>
<evidence type="ECO:0000259" key="8">
    <source>
        <dbReference type="Pfam" id="PF01207"/>
    </source>
</evidence>
<dbReference type="Gene3D" id="3.20.20.70">
    <property type="entry name" value="Aldolase class I"/>
    <property type="match status" value="1"/>
</dbReference>
<dbReference type="PANTHER" id="PTHR45846">
    <property type="entry name" value="TRNA-DIHYDROURIDINE(47) SYNTHASE [NAD(P)(+)]-LIKE"/>
    <property type="match status" value="1"/>
</dbReference>
<dbReference type="NCBIfam" id="TIGR00737">
    <property type="entry name" value="nifR3_yhdG"/>
    <property type="match status" value="1"/>
</dbReference>
<organism evidence="9 10">
    <name type="scientific">Ruania alba</name>
    <dbReference type="NCBI Taxonomy" id="648782"/>
    <lineage>
        <taxon>Bacteria</taxon>
        <taxon>Bacillati</taxon>
        <taxon>Actinomycetota</taxon>
        <taxon>Actinomycetes</taxon>
        <taxon>Micrococcales</taxon>
        <taxon>Ruaniaceae</taxon>
        <taxon>Ruania</taxon>
    </lineage>
</organism>
<proteinExistence type="predicted"/>
<evidence type="ECO:0000256" key="3">
    <source>
        <dbReference type="ARBA" id="ARBA00022643"/>
    </source>
</evidence>
<keyword evidence="6" id="KW-0560">Oxidoreductase</keyword>
<evidence type="ECO:0000256" key="7">
    <source>
        <dbReference type="SAM" id="MobiDB-lite"/>
    </source>
</evidence>
<evidence type="ECO:0000256" key="4">
    <source>
        <dbReference type="ARBA" id="ARBA00022694"/>
    </source>
</evidence>
<evidence type="ECO:0000313" key="10">
    <source>
        <dbReference type="Proteomes" id="UP000199220"/>
    </source>
</evidence>
<dbReference type="PANTHER" id="PTHR45846:SF1">
    <property type="entry name" value="TRNA-DIHYDROURIDINE(47) SYNTHASE [NAD(P)(+)]-LIKE"/>
    <property type="match status" value="1"/>
</dbReference>
<keyword evidence="5" id="KW-0521">NADP</keyword>
<dbReference type="GO" id="GO:0017150">
    <property type="term" value="F:tRNA dihydrouridine synthase activity"/>
    <property type="evidence" value="ECO:0007669"/>
    <property type="project" value="InterPro"/>
</dbReference>
<evidence type="ECO:0000256" key="2">
    <source>
        <dbReference type="ARBA" id="ARBA00022630"/>
    </source>
</evidence>
<dbReference type="InterPro" id="IPR024036">
    <property type="entry name" value="tRNA-dHydroUridine_Synthase_C"/>
</dbReference>
<dbReference type="InterPro" id="IPR013785">
    <property type="entry name" value="Aldolase_TIM"/>
</dbReference>
<gene>
    <name evidence="9" type="ORF">SAMN04488554_1255</name>
</gene>